<dbReference type="EC" id="3.6.1.15" evidence="7"/>
<dbReference type="EMBL" id="CM003609">
    <property type="protein sequence ID" value="KYP63745.1"/>
    <property type="molecule type" value="Genomic_DNA"/>
</dbReference>
<keyword evidence="2 5" id="KW-0378">Hydrolase</keyword>
<dbReference type="Gene3D" id="3.30.420.40">
    <property type="match status" value="1"/>
</dbReference>
<dbReference type="PROSITE" id="PS01238">
    <property type="entry name" value="GDA1_CD39_NTPASE"/>
    <property type="match status" value="1"/>
</dbReference>
<feature type="signal peptide" evidence="6">
    <location>
        <begin position="1"/>
        <end position="22"/>
    </location>
</feature>
<feature type="chain" id="PRO_5007588971" evidence="6">
    <location>
        <begin position="23"/>
        <end position="446"/>
    </location>
</feature>
<evidence type="ECO:0000256" key="3">
    <source>
        <dbReference type="PIRSR" id="PIRSR600407-1"/>
    </source>
</evidence>
<keyword evidence="8" id="KW-1185">Reference proteome</keyword>
<feature type="active site" description="Proton acceptor" evidence="3">
    <location>
        <position position="179"/>
    </location>
</feature>
<keyword evidence="4" id="KW-0067">ATP-binding</keyword>
<dbReference type="InterPro" id="IPR000407">
    <property type="entry name" value="GDA1_CD39_NTPase"/>
</dbReference>
<dbReference type="GO" id="GO:0005524">
    <property type="term" value="F:ATP binding"/>
    <property type="evidence" value="ECO:0007669"/>
    <property type="project" value="UniProtKB-KW"/>
</dbReference>
<name>A0A151T9N4_CAJCA</name>
<keyword evidence="4" id="KW-0547">Nucleotide-binding</keyword>
<organism evidence="7 8">
    <name type="scientific">Cajanus cajan</name>
    <name type="common">Pigeon pea</name>
    <name type="synonym">Cajanus indicus</name>
    <dbReference type="NCBI Taxonomy" id="3821"/>
    <lineage>
        <taxon>Eukaryota</taxon>
        <taxon>Viridiplantae</taxon>
        <taxon>Streptophyta</taxon>
        <taxon>Embryophyta</taxon>
        <taxon>Tracheophyta</taxon>
        <taxon>Spermatophyta</taxon>
        <taxon>Magnoliopsida</taxon>
        <taxon>eudicotyledons</taxon>
        <taxon>Gunneridae</taxon>
        <taxon>Pentapetalae</taxon>
        <taxon>rosids</taxon>
        <taxon>fabids</taxon>
        <taxon>Fabales</taxon>
        <taxon>Fabaceae</taxon>
        <taxon>Papilionoideae</taxon>
        <taxon>50 kb inversion clade</taxon>
        <taxon>NPAAA clade</taxon>
        <taxon>indigoferoid/millettioid clade</taxon>
        <taxon>Phaseoleae</taxon>
        <taxon>Cajanus</taxon>
    </lineage>
</organism>
<feature type="binding site" evidence="4">
    <location>
        <begin position="209"/>
        <end position="213"/>
    </location>
    <ligand>
        <name>ATP</name>
        <dbReference type="ChEBI" id="CHEBI:30616"/>
    </ligand>
</feature>
<protein>
    <submittedName>
        <fullName evidence="7">Nucleoside-triphosphatase</fullName>
        <ecNumber evidence="7">3.6.1.15</ecNumber>
    </submittedName>
</protein>
<evidence type="ECO:0000256" key="4">
    <source>
        <dbReference type="PIRSR" id="PIRSR600407-2"/>
    </source>
</evidence>
<dbReference type="PANTHER" id="PTHR11782:SF80">
    <property type="entry name" value="GDA1_CD39 NUCLEOSIDE PHOSPHATASE FAMILY PROTEIN"/>
    <property type="match status" value="1"/>
</dbReference>
<dbReference type="PANTHER" id="PTHR11782">
    <property type="entry name" value="ADENOSINE/GUANOSINE DIPHOSPHATASE"/>
    <property type="match status" value="1"/>
</dbReference>
<keyword evidence="6" id="KW-0732">Signal</keyword>
<proteinExistence type="inferred from homology"/>
<evidence type="ECO:0000256" key="5">
    <source>
        <dbReference type="RuleBase" id="RU003833"/>
    </source>
</evidence>
<dbReference type="GO" id="GO:0017111">
    <property type="term" value="F:ribonucleoside triphosphate phosphatase activity"/>
    <property type="evidence" value="ECO:0007669"/>
    <property type="project" value="UniProtKB-EC"/>
</dbReference>
<dbReference type="STRING" id="3821.A0A151T9N4"/>
<evidence type="ECO:0000313" key="7">
    <source>
        <dbReference type="EMBL" id="KYP63745.1"/>
    </source>
</evidence>
<reference evidence="7 8" key="1">
    <citation type="journal article" date="2012" name="Nat. Biotechnol.">
        <title>Draft genome sequence of pigeonpea (Cajanus cajan), an orphan legume crop of resource-poor farmers.</title>
        <authorList>
            <person name="Varshney R.K."/>
            <person name="Chen W."/>
            <person name="Li Y."/>
            <person name="Bharti A.K."/>
            <person name="Saxena R.K."/>
            <person name="Schlueter J.A."/>
            <person name="Donoghue M.T."/>
            <person name="Azam S."/>
            <person name="Fan G."/>
            <person name="Whaley A.M."/>
            <person name="Farmer A.D."/>
            <person name="Sheridan J."/>
            <person name="Iwata A."/>
            <person name="Tuteja R."/>
            <person name="Penmetsa R.V."/>
            <person name="Wu W."/>
            <person name="Upadhyaya H.D."/>
            <person name="Yang S.P."/>
            <person name="Shah T."/>
            <person name="Saxena K.B."/>
            <person name="Michael T."/>
            <person name="McCombie W.R."/>
            <person name="Yang B."/>
            <person name="Zhang G."/>
            <person name="Yang H."/>
            <person name="Wang J."/>
            <person name="Spillane C."/>
            <person name="Cook D.R."/>
            <person name="May G.D."/>
            <person name="Xu X."/>
            <person name="Jackson S.A."/>
        </authorList>
    </citation>
    <scope>NUCLEOTIDE SEQUENCE [LARGE SCALE GENOMIC DNA]</scope>
    <source>
        <strain evidence="8">cv. Asha</strain>
    </source>
</reference>
<sequence length="446" mass="48974">MVLTMEFPTFITFLLLLMPALASSQYDENILLTHRKILPKQETVTSYAVIIDAGSTGSRVYVFHFDHNLELLRVGDDLYFKETVTPGLSSYADFPELAAKSLIPLIEAAENIVPQDLEPKTPLKLGATAGLRLLDGNAAENILQAFSFSYLLKVRDMFKNRSALNVQSNAVSIIDGTQEGSYLWLAVNYLLGKLGKEFTKTVGVVDLGGASVQMAYAVSRNTAENAPKAPDGDPYLRYGREAARAENLKLTSGSANPCILAGFDGTFKYSGVEYEVYPPISGPSYEKCREIVLKALKVDEPCSHQNCTFGGIWDGGRGSGQRTIYATSSFFYLSRDVGIYDAKAEDAIIRPVDFESVAKRACGLTFEDAKSAYPLLAKSRVPYVCMDLSYMYALLVDGFGVDPWQEIIVANKIQYQGALVAAAWPLGTAIEAISAMPKFERLMYFI</sequence>
<evidence type="ECO:0000256" key="6">
    <source>
        <dbReference type="SAM" id="SignalP"/>
    </source>
</evidence>
<comment type="similarity">
    <text evidence="1 5">Belongs to the GDA1/CD39 NTPase family.</text>
</comment>
<dbReference type="GO" id="GO:0016020">
    <property type="term" value="C:membrane"/>
    <property type="evidence" value="ECO:0007669"/>
    <property type="project" value="TreeGrafter"/>
</dbReference>
<evidence type="ECO:0000256" key="1">
    <source>
        <dbReference type="ARBA" id="ARBA00009283"/>
    </source>
</evidence>
<gene>
    <name evidence="7" type="ORF">KK1_018327</name>
</gene>
<dbReference type="GO" id="GO:0009134">
    <property type="term" value="P:nucleoside diphosphate catabolic process"/>
    <property type="evidence" value="ECO:0007669"/>
    <property type="project" value="TreeGrafter"/>
</dbReference>
<evidence type="ECO:0000256" key="2">
    <source>
        <dbReference type="ARBA" id="ARBA00022801"/>
    </source>
</evidence>
<accession>A0A151T9N4</accession>
<dbReference type="Gene3D" id="3.30.420.150">
    <property type="entry name" value="Exopolyphosphatase. Domain 2"/>
    <property type="match status" value="1"/>
</dbReference>
<dbReference type="Gramene" id="C.cajan_17801.t">
    <property type="protein sequence ID" value="C.cajan_17801.t"/>
    <property type="gene ID" value="C.cajan_17801"/>
</dbReference>
<evidence type="ECO:0000313" key="8">
    <source>
        <dbReference type="Proteomes" id="UP000075243"/>
    </source>
</evidence>
<dbReference type="AlphaFoldDB" id="A0A151T9N4"/>
<dbReference type="OMA" id="CKTSVKD"/>
<dbReference type="Pfam" id="PF01150">
    <property type="entry name" value="GDA1_CD39"/>
    <property type="match status" value="1"/>
</dbReference>
<dbReference type="GO" id="GO:0017110">
    <property type="term" value="F:nucleoside diphosphate phosphatase activity"/>
    <property type="evidence" value="ECO:0007669"/>
    <property type="project" value="TreeGrafter"/>
</dbReference>
<dbReference type="Proteomes" id="UP000075243">
    <property type="component" value="Chromosome 7"/>
</dbReference>